<dbReference type="EMBL" id="QGLO01000007">
    <property type="protein sequence ID" value="PXY90148.1"/>
    <property type="molecule type" value="Genomic_DNA"/>
</dbReference>
<dbReference type="PANTHER" id="PTHR43031:SF17">
    <property type="entry name" value="SULFURTRANSFERASE YTWF-RELATED"/>
    <property type="match status" value="1"/>
</dbReference>
<dbReference type="SUPFAM" id="SSF52821">
    <property type="entry name" value="Rhodanese/Cell cycle control phosphatase"/>
    <property type="match status" value="1"/>
</dbReference>
<dbReference type="Gene3D" id="3.40.250.10">
    <property type="entry name" value="Rhodanese-like domain"/>
    <property type="match status" value="1"/>
</dbReference>
<sequence length="110" mass="12453">MTMIKEISPLQLKQKIESKAPLYLLDVREANEVAICMLDGANHIPMNLIPLYLDKIPDEVDIVIYCHHGVRSLNVANYLVENGFDSDFLYNLTGGIDAWAQLIDTSMPKY</sequence>
<evidence type="ECO:0000259" key="1">
    <source>
        <dbReference type="PROSITE" id="PS50206"/>
    </source>
</evidence>
<dbReference type="RefSeq" id="WP_081298763.1">
    <property type="nucleotide sequence ID" value="NZ_CP132381.1"/>
</dbReference>
<keyword evidence="5" id="KW-1185">Reference proteome</keyword>
<dbReference type="InterPro" id="IPR050229">
    <property type="entry name" value="GlpE_sulfurtransferase"/>
</dbReference>
<reference evidence="2 4" key="1">
    <citation type="submission" date="2017-03" db="EMBL/GenBank/DDBJ databases">
        <title>Comparative genomics of honeybee gut symbionts reveal geographically distinct and subgroup specific antibiotic resistance.</title>
        <authorList>
            <person name="Ludvigsen J."/>
            <person name="Porcellato D."/>
            <person name="Labee-Lund T.M."/>
            <person name="Amdam G.V."/>
            <person name="Rudi K."/>
        </authorList>
    </citation>
    <scope>NUCLEOTIDE SEQUENCE [LARGE SCALE GENOMIC DNA]</scope>
    <source>
        <strain evidence="2 4">A-4-12</strain>
    </source>
</reference>
<evidence type="ECO:0000313" key="5">
    <source>
        <dbReference type="Proteomes" id="UP000247673"/>
    </source>
</evidence>
<evidence type="ECO:0000313" key="4">
    <source>
        <dbReference type="Proteomes" id="UP000194968"/>
    </source>
</evidence>
<accession>A0A242NV87</accession>
<feature type="domain" description="Rhodanese" evidence="1">
    <location>
        <begin position="18"/>
        <end position="108"/>
    </location>
</feature>
<keyword evidence="2" id="KW-0808">Transferase</keyword>
<dbReference type="OrthoDB" id="9811849at2"/>
<organism evidence="2 4">
    <name type="scientific">Gilliamella apis</name>
    <dbReference type="NCBI Taxonomy" id="1970738"/>
    <lineage>
        <taxon>Bacteria</taxon>
        <taxon>Pseudomonadati</taxon>
        <taxon>Pseudomonadota</taxon>
        <taxon>Gammaproteobacteria</taxon>
        <taxon>Orbales</taxon>
        <taxon>Orbaceae</taxon>
        <taxon>Gilliamella</taxon>
    </lineage>
</organism>
<dbReference type="GO" id="GO:0016740">
    <property type="term" value="F:transferase activity"/>
    <property type="evidence" value="ECO:0007669"/>
    <property type="project" value="UniProtKB-KW"/>
</dbReference>
<comment type="caution">
    <text evidence="2">The sequence shown here is derived from an EMBL/GenBank/DDBJ whole genome shotgun (WGS) entry which is preliminary data.</text>
</comment>
<protein>
    <submittedName>
        <fullName evidence="2">Sulfurtransferase</fullName>
    </submittedName>
</protein>
<evidence type="ECO:0000313" key="2">
    <source>
        <dbReference type="EMBL" id="OTQ50376.1"/>
    </source>
</evidence>
<dbReference type="PANTHER" id="PTHR43031">
    <property type="entry name" value="FAD-DEPENDENT OXIDOREDUCTASE"/>
    <property type="match status" value="1"/>
</dbReference>
<dbReference type="InterPro" id="IPR001763">
    <property type="entry name" value="Rhodanese-like_dom"/>
</dbReference>
<proteinExistence type="predicted"/>
<dbReference type="SMART" id="SM00450">
    <property type="entry name" value="RHOD"/>
    <property type="match status" value="1"/>
</dbReference>
<accession>A0A242P8V9</accession>
<dbReference type="Proteomes" id="UP000247673">
    <property type="component" value="Unassembled WGS sequence"/>
</dbReference>
<gene>
    <name evidence="2" type="ORF">B6D06_04310</name>
    <name evidence="3" type="ORF">DKK78_09530</name>
</gene>
<dbReference type="PROSITE" id="PS50206">
    <property type="entry name" value="RHODANESE_3"/>
    <property type="match status" value="1"/>
</dbReference>
<dbReference type="Proteomes" id="UP000194968">
    <property type="component" value="Unassembled WGS sequence"/>
</dbReference>
<dbReference type="EMBL" id="NASK01000087">
    <property type="protein sequence ID" value="OTQ50376.1"/>
    <property type="molecule type" value="Genomic_DNA"/>
</dbReference>
<reference evidence="3 5" key="2">
    <citation type="submission" date="2018-05" db="EMBL/GenBank/DDBJ databases">
        <title>Reference genomes for bee gut microbiota database.</title>
        <authorList>
            <person name="Ellegaard K.M."/>
        </authorList>
    </citation>
    <scope>NUCLEOTIDE SEQUENCE [LARGE SCALE GENOMIC DNA]</scope>
    <source>
        <strain evidence="3 5">ESL0172</strain>
    </source>
</reference>
<name>A0A242NV87_9GAMM</name>
<dbReference type="GeneID" id="99744480"/>
<dbReference type="AlphaFoldDB" id="A0A242NV87"/>
<evidence type="ECO:0000313" key="3">
    <source>
        <dbReference type="EMBL" id="PXY90148.1"/>
    </source>
</evidence>
<dbReference type="InterPro" id="IPR036873">
    <property type="entry name" value="Rhodanese-like_dom_sf"/>
</dbReference>
<dbReference type="Pfam" id="PF00581">
    <property type="entry name" value="Rhodanese"/>
    <property type="match status" value="1"/>
</dbReference>